<keyword evidence="2" id="KW-1185">Reference proteome</keyword>
<sequence length="120" mass="13065">MRFLSQCGSKSAKRHLALRPQREETATPLVWLKQTDIEQKGRSMFPKVLLQWCAALSSCATEIGKRGSPSDHLARGASTSCPYAAGPHDTPAEPLLRHSAELCHSAVASRPPHAMLTFMG</sequence>
<comment type="caution">
    <text evidence="1">The sequence shown here is derived from an EMBL/GenBank/DDBJ whole genome shotgun (WGS) entry which is preliminary data.</text>
</comment>
<dbReference type="EMBL" id="CM055761">
    <property type="protein sequence ID" value="KAJ7986474.1"/>
    <property type="molecule type" value="Genomic_DNA"/>
</dbReference>
<dbReference type="Proteomes" id="UP001157502">
    <property type="component" value="Chromosome 34"/>
</dbReference>
<name>A0ACC2F543_DALPE</name>
<reference evidence="1" key="1">
    <citation type="submission" date="2021-05" db="EMBL/GenBank/DDBJ databases">
        <authorList>
            <person name="Pan Q."/>
            <person name="Jouanno E."/>
            <person name="Zahm M."/>
            <person name="Klopp C."/>
            <person name="Cabau C."/>
            <person name="Louis A."/>
            <person name="Berthelot C."/>
            <person name="Parey E."/>
            <person name="Roest Crollius H."/>
            <person name="Montfort J."/>
            <person name="Robinson-Rechavi M."/>
            <person name="Bouchez O."/>
            <person name="Lampietro C."/>
            <person name="Lopez Roques C."/>
            <person name="Donnadieu C."/>
            <person name="Postlethwait J."/>
            <person name="Bobe J."/>
            <person name="Dillon D."/>
            <person name="Chandos A."/>
            <person name="von Hippel F."/>
            <person name="Guiguen Y."/>
        </authorList>
    </citation>
    <scope>NUCLEOTIDE SEQUENCE</scope>
    <source>
        <strain evidence="1">YG-Jan2019</strain>
    </source>
</reference>
<organism evidence="1 2">
    <name type="scientific">Dallia pectoralis</name>
    <name type="common">Alaska blackfish</name>
    <dbReference type="NCBI Taxonomy" id="75939"/>
    <lineage>
        <taxon>Eukaryota</taxon>
        <taxon>Metazoa</taxon>
        <taxon>Chordata</taxon>
        <taxon>Craniata</taxon>
        <taxon>Vertebrata</taxon>
        <taxon>Euteleostomi</taxon>
        <taxon>Actinopterygii</taxon>
        <taxon>Neopterygii</taxon>
        <taxon>Teleostei</taxon>
        <taxon>Protacanthopterygii</taxon>
        <taxon>Esociformes</taxon>
        <taxon>Umbridae</taxon>
        <taxon>Dallia</taxon>
    </lineage>
</organism>
<proteinExistence type="predicted"/>
<evidence type="ECO:0000313" key="2">
    <source>
        <dbReference type="Proteomes" id="UP001157502"/>
    </source>
</evidence>
<protein>
    <submittedName>
        <fullName evidence="1">Uncharacterized protein</fullName>
    </submittedName>
</protein>
<evidence type="ECO:0000313" key="1">
    <source>
        <dbReference type="EMBL" id="KAJ7986474.1"/>
    </source>
</evidence>
<gene>
    <name evidence="1" type="ORF">DPEC_G00340260</name>
</gene>
<accession>A0ACC2F543</accession>